<feature type="coiled-coil region" evidence="2">
    <location>
        <begin position="396"/>
        <end position="437"/>
    </location>
</feature>
<feature type="repeat" description="TPR" evidence="1">
    <location>
        <begin position="43"/>
        <end position="76"/>
    </location>
</feature>
<keyword evidence="1" id="KW-0802">TPR repeat</keyword>
<evidence type="ECO:0000256" key="1">
    <source>
        <dbReference type="PROSITE-ProRule" id="PRU00339"/>
    </source>
</evidence>
<evidence type="ECO:0000313" key="3">
    <source>
        <dbReference type="EMBL" id="PZR13913.1"/>
    </source>
</evidence>
<evidence type="ECO:0008006" key="5">
    <source>
        <dbReference type="Google" id="ProtNLM"/>
    </source>
</evidence>
<organism evidence="3 4">
    <name type="scientific">Archangium gephyra</name>
    <dbReference type="NCBI Taxonomy" id="48"/>
    <lineage>
        <taxon>Bacteria</taxon>
        <taxon>Pseudomonadati</taxon>
        <taxon>Myxococcota</taxon>
        <taxon>Myxococcia</taxon>
        <taxon>Myxococcales</taxon>
        <taxon>Cystobacterineae</taxon>
        <taxon>Archangiaceae</taxon>
        <taxon>Archangium</taxon>
    </lineage>
</organism>
<dbReference type="Pfam" id="PF13181">
    <property type="entry name" value="TPR_8"/>
    <property type="match status" value="1"/>
</dbReference>
<protein>
    <recommendedName>
        <fullName evidence="5">Tetratricopeptide repeat protein</fullName>
    </recommendedName>
</protein>
<feature type="repeat" description="TPR" evidence="1">
    <location>
        <begin position="328"/>
        <end position="361"/>
    </location>
</feature>
<dbReference type="InterPro" id="IPR011990">
    <property type="entry name" value="TPR-like_helical_dom_sf"/>
</dbReference>
<name>A0A2W5TKT4_9BACT</name>
<dbReference type="PROSITE" id="PS50005">
    <property type="entry name" value="TPR"/>
    <property type="match status" value="2"/>
</dbReference>
<dbReference type="SUPFAM" id="SSF48452">
    <property type="entry name" value="TPR-like"/>
    <property type="match status" value="2"/>
</dbReference>
<dbReference type="Gene3D" id="1.25.40.10">
    <property type="entry name" value="Tetratricopeptide repeat domain"/>
    <property type="match status" value="2"/>
</dbReference>
<dbReference type="Proteomes" id="UP000249061">
    <property type="component" value="Unassembled WGS sequence"/>
</dbReference>
<dbReference type="SMART" id="SM00028">
    <property type="entry name" value="TPR"/>
    <property type="match status" value="5"/>
</dbReference>
<accession>A0A2W5TKT4</accession>
<sequence length="656" mass="73261">MAGLNKRRASAQLEQAGLHLERGEWSTVASLVQPVLDAGIDTPAAFMMLGEAQRQLNQGDEALATFERGLAKHPGDAMLEGRVGAVLLDRGEAARAAEFLSRASKKLPRDSQVLTTYAGALLALGRAEDAEAQLTRALLVGGGDDTRLVLAITKLRRGQHAEADKLAAQVESATSGTPMLHWSARMLRADLAVLRGDAAEGLRIWREADLAGYLGAHQLARMAHAAALAGERAIADDAIERRLAQEPTAEDLLLFAELYNLRGEPQKALDAIARAEPLARPNDESAWRFELLSTRGRTLRLLGRRDEARAALTAALAMPEAQLPHIGAAPNVDLGHIAMEEGDFEAAQAAFRTALERDAEEPEARRALELIDKRLQWRQTVESTASERVGAAQAEAEAMRRRYLVRENEVERLKREVKRLELERADAQAQAAKVQRETSARVRAELEAREKDVEGKAEENLRAVLSPDRCPERLWNMLRVAERTYQQALYTELPTAAVAVLFSGAFERSLIELFVQPFGAWLDEKALRAKFLEQGVRERRGSRVEYFDRFTESFDREFDARPPSMGEVARVLDRRQEKYLQVFQQFLTERYDVPDSFWAAFSSFVTWAKESLRDPVAHGHLELDWAGFKQFREQLLFEFDGAKPGALPRLLLARRP</sequence>
<dbReference type="Pfam" id="PF14559">
    <property type="entry name" value="TPR_19"/>
    <property type="match status" value="1"/>
</dbReference>
<proteinExistence type="predicted"/>
<evidence type="ECO:0000313" key="4">
    <source>
        <dbReference type="Proteomes" id="UP000249061"/>
    </source>
</evidence>
<comment type="caution">
    <text evidence="3">The sequence shown here is derived from an EMBL/GenBank/DDBJ whole genome shotgun (WGS) entry which is preliminary data.</text>
</comment>
<reference evidence="3 4" key="1">
    <citation type="submission" date="2017-08" db="EMBL/GenBank/DDBJ databases">
        <title>Infants hospitalized years apart are colonized by the same room-sourced microbial strains.</title>
        <authorList>
            <person name="Brooks B."/>
            <person name="Olm M.R."/>
            <person name="Firek B.A."/>
            <person name="Baker R."/>
            <person name="Thomas B.C."/>
            <person name="Morowitz M.J."/>
            <person name="Banfield J.F."/>
        </authorList>
    </citation>
    <scope>NUCLEOTIDE SEQUENCE [LARGE SCALE GENOMIC DNA]</scope>
    <source>
        <strain evidence="3">S2_003_000_R2_14</strain>
    </source>
</reference>
<gene>
    <name evidence="3" type="ORF">DI536_11320</name>
</gene>
<dbReference type="EMBL" id="QFQP01000008">
    <property type="protein sequence ID" value="PZR13913.1"/>
    <property type="molecule type" value="Genomic_DNA"/>
</dbReference>
<dbReference type="InterPro" id="IPR019734">
    <property type="entry name" value="TPR_rpt"/>
</dbReference>
<dbReference type="AlphaFoldDB" id="A0A2W5TKT4"/>
<evidence type="ECO:0000256" key="2">
    <source>
        <dbReference type="SAM" id="Coils"/>
    </source>
</evidence>
<keyword evidence="2" id="KW-0175">Coiled coil</keyword>
<dbReference type="PANTHER" id="PTHR12558">
    <property type="entry name" value="CELL DIVISION CYCLE 16,23,27"/>
    <property type="match status" value="1"/>
</dbReference>
<dbReference type="PANTHER" id="PTHR12558:SF13">
    <property type="entry name" value="CELL DIVISION CYCLE PROTEIN 27 HOMOLOG"/>
    <property type="match status" value="1"/>
</dbReference>